<protein>
    <submittedName>
        <fullName evidence="2">ABC protein</fullName>
    </submittedName>
</protein>
<dbReference type="AlphaFoldDB" id="A0AAW0BFF2"/>
<keyword evidence="1" id="KW-0175">Coiled coil</keyword>
<dbReference type="EMBL" id="JAWWNJ010000034">
    <property type="protein sequence ID" value="KAK7025018.1"/>
    <property type="molecule type" value="Genomic_DNA"/>
</dbReference>
<proteinExistence type="predicted"/>
<feature type="coiled-coil region" evidence="1">
    <location>
        <begin position="47"/>
        <end position="77"/>
    </location>
</feature>
<keyword evidence="3" id="KW-1185">Reference proteome</keyword>
<evidence type="ECO:0000313" key="2">
    <source>
        <dbReference type="EMBL" id="KAK7025018.1"/>
    </source>
</evidence>
<evidence type="ECO:0000256" key="1">
    <source>
        <dbReference type="SAM" id="Coils"/>
    </source>
</evidence>
<accession>A0AAW0BFF2</accession>
<gene>
    <name evidence="2" type="ORF">R3P38DRAFT_3356243</name>
</gene>
<comment type="caution">
    <text evidence="2">The sequence shown here is derived from an EMBL/GenBank/DDBJ whole genome shotgun (WGS) entry which is preliminary data.</text>
</comment>
<dbReference type="Proteomes" id="UP001362999">
    <property type="component" value="Unassembled WGS sequence"/>
</dbReference>
<reference evidence="2 3" key="1">
    <citation type="journal article" date="2024" name="J Genomics">
        <title>Draft genome sequencing and assembly of Favolaschia claudopus CIRM-BRFM 2984 isolated from oak limbs.</title>
        <authorList>
            <person name="Navarro D."/>
            <person name="Drula E."/>
            <person name="Chaduli D."/>
            <person name="Cazenave R."/>
            <person name="Ahrendt S."/>
            <person name="Wang J."/>
            <person name="Lipzen A."/>
            <person name="Daum C."/>
            <person name="Barry K."/>
            <person name="Grigoriev I.V."/>
            <person name="Favel A."/>
            <person name="Rosso M.N."/>
            <person name="Martin F."/>
        </authorList>
    </citation>
    <scope>NUCLEOTIDE SEQUENCE [LARGE SCALE GENOMIC DNA]</scope>
    <source>
        <strain evidence="2 3">CIRM-BRFM 2984</strain>
    </source>
</reference>
<organism evidence="2 3">
    <name type="scientific">Favolaschia claudopus</name>
    <dbReference type="NCBI Taxonomy" id="2862362"/>
    <lineage>
        <taxon>Eukaryota</taxon>
        <taxon>Fungi</taxon>
        <taxon>Dikarya</taxon>
        <taxon>Basidiomycota</taxon>
        <taxon>Agaricomycotina</taxon>
        <taxon>Agaricomycetes</taxon>
        <taxon>Agaricomycetidae</taxon>
        <taxon>Agaricales</taxon>
        <taxon>Marasmiineae</taxon>
        <taxon>Mycenaceae</taxon>
        <taxon>Favolaschia</taxon>
    </lineage>
</organism>
<sequence length="491" mass="55513">MAIPEEPLALLPLPGSRHHALLNSNDPPAESDSAFIDSVFVDVDHRLTLLDHEMFELQQKLKQLEDLRASLLALRVRNCAIMSPLRRMPPELLREIFSWTLPSVGDELESEPGRFDLGLSPWLLTHVSSRWRAITLSTPSLWSRIVVNYQTRNGRSSPSYSLLLAKTHLQRARALQVHFYAGDGVDQQSQSEMFQLLAQHSERWEDLSLGLTFFLAPFLSSLQSRLPSLRRLWVLWTGDASPPSTEKTVDCFQTAPSLFDFGTSHLSLFRPIVFPAHQLTCYDTRGPWQHHCEILKQTPRLVQARIGNDLDEVWPELDGTIDLLHLRRLLLTSVTALRYLRAPSLQELALLEDIDPVPAFRSFLDRSSCCLKRLCVEDYQAQPLIGLLNCCSSIVELVIVVDQASVEASESMQAPTVSSLSKNAIIAPHLSLVFVGCTEDHDINFVAYLQMVQSRWETDPCSLKKIALAIEGGREPDSTTLERLHELRRMD</sequence>
<name>A0AAW0BFF2_9AGAR</name>
<evidence type="ECO:0000313" key="3">
    <source>
        <dbReference type="Proteomes" id="UP001362999"/>
    </source>
</evidence>